<dbReference type="OrthoDB" id="435275at2759"/>
<evidence type="ECO:0000256" key="2">
    <source>
        <dbReference type="ARBA" id="ARBA00008035"/>
    </source>
</evidence>
<keyword evidence="11" id="KW-1185">Reference proteome</keyword>
<feature type="region of interest" description="Disordered" evidence="8">
    <location>
        <begin position="602"/>
        <end position="652"/>
    </location>
</feature>
<dbReference type="STRING" id="763665.A0A2G5BCV2"/>
<dbReference type="EMBL" id="KZ303497">
    <property type="protein sequence ID" value="PIA16812.1"/>
    <property type="molecule type" value="Genomic_DNA"/>
</dbReference>
<feature type="domain" description="Enhancer of polycomb-like N-terminal" evidence="9">
    <location>
        <begin position="8"/>
        <end position="152"/>
    </location>
</feature>
<evidence type="ECO:0000259" key="9">
    <source>
        <dbReference type="Pfam" id="PF10513"/>
    </source>
</evidence>
<dbReference type="Proteomes" id="UP000242474">
    <property type="component" value="Unassembled WGS sequence"/>
</dbReference>
<dbReference type="InterPro" id="IPR019542">
    <property type="entry name" value="Enhancer_polycomb-like_N"/>
</dbReference>
<dbReference type="GO" id="GO:0035267">
    <property type="term" value="C:NuA4 histone acetyltransferase complex"/>
    <property type="evidence" value="ECO:0007669"/>
    <property type="project" value="InterPro"/>
</dbReference>
<dbReference type="AlphaFoldDB" id="A0A2G5BCV2"/>
<feature type="compositionally biased region" description="Low complexity" evidence="8">
    <location>
        <begin position="330"/>
        <end position="349"/>
    </location>
</feature>
<protein>
    <recommendedName>
        <fullName evidence="7">Enhancer of polycomb-like protein</fullName>
    </recommendedName>
</protein>
<feature type="compositionally biased region" description="Low complexity" evidence="8">
    <location>
        <begin position="609"/>
        <end position="638"/>
    </location>
</feature>
<dbReference type="GO" id="GO:0006357">
    <property type="term" value="P:regulation of transcription by RNA polymerase II"/>
    <property type="evidence" value="ECO:0007669"/>
    <property type="project" value="InterPro"/>
</dbReference>
<feature type="compositionally biased region" description="Basic and acidic residues" evidence="8">
    <location>
        <begin position="34"/>
        <end position="51"/>
    </location>
</feature>
<gene>
    <name evidence="10" type="ORF">COEREDRAFT_92239</name>
</gene>
<evidence type="ECO:0000256" key="1">
    <source>
        <dbReference type="ARBA" id="ARBA00004123"/>
    </source>
</evidence>
<dbReference type="GO" id="GO:0005634">
    <property type="term" value="C:nucleus"/>
    <property type="evidence" value="ECO:0007669"/>
    <property type="project" value="UniProtKB-SubCell"/>
</dbReference>
<comment type="function">
    <text evidence="6">Component of the NuA4 histone acetyltransferase complex which is involved in transcriptional activation of selected genes principally by acetylation of nucleosomal histone H4 and H2A. The NuA4 complex is also involved in DNA repair. Involved in gene silencing by neighboring heterochromatin, blockage of the silencing spreading along the chromosome, and required for cell cycle progression through G2/M.</text>
</comment>
<feature type="region of interest" description="Disordered" evidence="8">
    <location>
        <begin position="302"/>
        <end position="349"/>
    </location>
</feature>
<dbReference type="InterPro" id="IPR024943">
    <property type="entry name" value="Enhancer_polycomb"/>
</dbReference>
<organism evidence="10 11">
    <name type="scientific">Coemansia reversa (strain ATCC 12441 / NRRL 1564)</name>
    <dbReference type="NCBI Taxonomy" id="763665"/>
    <lineage>
        <taxon>Eukaryota</taxon>
        <taxon>Fungi</taxon>
        <taxon>Fungi incertae sedis</taxon>
        <taxon>Zoopagomycota</taxon>
        <taxon>Kickxellomycotina</taxon>
        <taxon>Kickxellomycetes</taxon>
        <taxon>Kickxellales</taxon>
        <taxon>Kickxellaceae</taxon>
        <taxon>Coemansia</taxon>
    </lineage>
</organism>
<comment type="subcellular location">
    <subcellularLocation>
        <location evidence="1 7">Nucleus</location>
    </subcellularLocation>
</comment>
<dbReference type="PANTHER" id="PTHR14898">
    <property type="entry name" value="ENHANCER OF POLYCOMB"/>
    <property type="match status" value="1"/>
</dbReference>
<comment type="similarity">
    <text evidence="2 7">Belongs to the enhancer of polycomb family.</text>
</comment>
<evidence type="ECO:0000256" key="6">
    <source>
        <dbReference type="ARBA" id="ARBA00025513"/>
    </source>
</evidence>
<feature type="region of interest" description="Disordered" evidence="8">
    <location>
        <begin position="673"/>
        <end position="692"/>
    </location>
</feature>
<proteinExistence type="inferred from homology"/>
<evidence type="ECO:0000313" key="10">
    <source>
        <dbReference type="EMBL" id="PIA16812.1"/>
    </source>
</evidence>
<dbReference type="Pfam" id="PF10513">
    <property type="entry name" value="EPL1"/>
    <property type="match status" value="1"/>
</dbReference>
<feature type="region of interest" description="Disordered" evidence="8">
    <location>
        <begin position="1"/>
        <end position="51"/>
    </location>
</feature>
<keyword evidence="4 7" id="KW-0804">Transcription</keyword>
<evidence type="ECO:0000256" key="7">
    <source>
        <dbReference type="RuleBase" id="RU361124"/>
    </source>
</evidence>
<keyword evidence="5 7" id="KW-0539">Nucleus</keyword>
<evidence type="ECO:0000256" key="3">
    <source>
        <dbReference type="ARBA" id="ARBA00023015"/>
    </source>
</evidence>
<accession>A0A2G5BCV2</accession>
<feature type="compositionally biased region" description="Polar residues" evidence="8">
    <location>
        <begin position="673"/>
        <end position="684"/>
    </location>
</feature>
<evidence type="ECO:0000256" key="5">
    <source>
        <dbReference type="ARBA" id="ARBA00023242"/>
    </source>
</evidence>
<evidence type="ECO:0000256" key="4">
    <source>
        <dbReference type="ARBA" id="ARBA00023163"/>
    </source>
</evidence>
<name>A0A2G5BCV2_COERN</name>
<evidence type="ECO:0000313" key="11">
    <source>
        <dbReference type="Proteomes" id="UP000242474"/>
    </source>
</evidence>
<sequence>MANAQRFRARKVDSKRQLPVYRATDLDDLEDDDNRQTDNIETGVEKDEEAEHHLQAAISATQAAASGSAPTKQVYIPTPDASKVVDGYDKLYPKNFPCPTSLIRSSETVEECCAPMYCMDDEDMEWLESHNKSTDPKMSVDEFEQVMDQLETVTRDMVFLRTEDIPSVDHLAALAADREKAFSQKAAEQVFSHWKRRREQREFKTVTAALQMEDTSKSEIDPYVCFRRREVRQGRKTRRADQRSLEQLRRLRINLAMAAQLLELCVERENSKRETVEEAQRVAHQRAEVLRMRRRLSVSTGNWDDLFVPPQQSQQGQQRKRLNGRDSQRARAAATAASTRRPRGSAGLSAIAGGSGSACGEATLPLPFVLPRTVAVYRYPVPRRQQSIGSRIQTKTHVCESRMASDGWVDATYGGEQLRRAFSDMQPTAAGFWAPRGLGGMATAALSPAQTPAAFRLRRGRHGRLFLDRRQVHARATDEDRIMRYRLGLLQPEDHQHLRQCRGHVEESLVGGIPEDLLKPFSFTSQLYQQPSPPALQQQVQTSSVSLAAAQLCTAPTPLPSASVVLPISFGGTKTVQSMSPPLSATSGRSLLESLGTVPVKHSNESDSVAAGGAAAVVPAQHSSSSNSSTSSTAQSPSAREGPSAQMDASSTSIPLNMPVLVSSVGTPALSAMSPQLGNGSPATIPNAARCN</sequence>
<evidence type="ECO:0000256" key="8">
    <source>
        <dbReference type="SAM" id="MobiDB-lite"/>
    </source>
</evidence>
<keyword evidence="3 7" id="KW-0805">Transcription regulation</keyword>
<reference evidence="10 11" key="1">
    <citation type="journal article" date="2015" name="Genome Biol. Evol.">
        <title>Phylogenomic analyses indicate that early fungi evolved digesting cell walls of algal ancestors of land plants.</title>
        <authorList>
            <person name="Chang Y."/>
            <person name="Wang S."/>
            <person name="Sekimoto S."/>
            <person name="Aerts A.L."/>
            <person name="Choi C."/>
            <person name="Clum A."/>
            <person name="LaButti K.M."/>
            <person name="Lindquist E.A."/>
            <person name="Yee Ngan C."/>
            <person name="Ohm R.A."/>
            <person name="Salamov A.A."/>
            <person name="Grigoriev I.V."/>
            <person name="Spatafora J.W."/>
            <person name="Berbee M.L."/>
        </authorList>
    </citation>
    <scope>NUCLEOTIDE SEQUENCE [LARGE SCALE GENOMIC DNA]</scope>
    <source>
        <strain evidence="10 11">NRRL 1564</strain>
    </source>
</reference>